<dbReference type="AlphaFoldDB" id="A0A5A7PU62"/>
<keyword evidence="4" id="KW-1185">Reference proteome</keyword>
<evidence type="ECO:0000259" key="1">
    <source>
        <dbReference type="Pfam" id="PF11443"/>
    </source>
</evidence>
<reference evidence="4" key="1">
    <citation type="journal article" date="2019" name="Curr. Biol.">
        <title>Genome Sequence of Striga asiatica Provides Insight into the Evolution of Plant Parasitism.</title>
        <authorList>
            <person name="Yoshida S."/>
            <person name="Kim S."/>
            <person name="Wafula E.K."/>
            <person name="Tanskanen J."/>
            <person name="Kim Y.M."/>
            <person name="Honaas L."/>
            <person name="Yang Z."/>
            <person name="Spallek T."/>
            <person name="Conn C.E."/>
            <person name="Ichihashi Y."/>
            <person name="Cheong K."/>
            <person name="Cui S."/>
            <person name="Der J.P."/>
            <person name="Gundlach H."/>
            <person name="Jiao Y."/>
            <person name="Hori C."/>
            <person name="Ishida J.K."/>
            <person name="Kasahara H."/>
            <person name="Kiba T."/>
            <person name="Kim M.S."/>
            <person name="Koo N."/>
            <person name="Laohavisit A."/>
            <person name="Lee Y.H."/>
            <person name="Lumba S."/>
            <person name="McCourt P."/>
            <person name="Mortimer J.C."/>
            <person name="Mutuku J.M."/>
            <person name="Nomura T."/>
            <person name="Sasaki-Sekimoto Y."/>
            <person name="Seto Y."/>
            <person name="Wang Y."/>
            <person name="Wakatake T."/>
            <person name="Sakakibara H."/>
            <person name="Demura T."/>
            <person name="Yamaguchi S."/>
            <person name="Yoneyama K."/>
            <person name="Manabe R.I."/>
            <person name="Nelson D.C."/>
            <person name="Schulman A.H."/>
            <person name="Timko M.P."/>
            <person name="dePamphilis C.W."/>
            <person name="Choi D."/>
            <person name="Shirasu K."/>
        </authorList>
    </citation>
    <scope>NUCLEOTIDE SEQUENCE [LARGE SCALE GENOMIC DNA]</scope>
    <source>
        <strain evidence="4">cv. UVA1</strain>
    </source>
</reference>
<gene>
    <name evidence="3" type="ORF">STAS_12478</name>
</gene>
<comment type="caution">
    <text evidence="3">The sequence shown here is derived from an EMBL/GenBank/DDBJ whole genome shotgun (WGS) entry which is preliminary data.</text>
</comment>
<dbReference type="InterPro" id="IPR056690">
    <property type="entry name" value="DUF7788"/>
</dbReference>
<dbReference type="Proteomes" id="UP000325081">
    <property type="component" value="Unassembled WGS sequence"/>
</dbReference>
<dbReference type="InterPro" id="IPR011205">
    <property type="entry name" value="UCP015417_vWA"/>
</dbReference>
<accession>A0A5A7PU62</accession>
<dbReference type="EMBL" id="BKCP01005072">
    <property type="protein sequence ID" value="GER36166.1"/>
    <property type="molecule type" value="Genomic_DNA"/>
</dbReference>
<evidence type="ECO:0000259" key="2">
    <source>
        <dbReference type="Pfam" id="PF25043"/>
    </source>
</evidence>
<dbReference type="OrthoDB" id="1149618at2759"/>
<organism evidence="3 4">
    <name type="scientific">Striga asiatica</name>
    <name type="common">Asiatic witchweed</name>
    <name type="synonym">Buchnera asiatica</name>
    <dbReference type="NCBI Taxonomy" id="4170"/>
    <lineage>
        <taxon>Eukaryota</taxon>
        <taxon>Viridiplantae</taxon>
        <taxon>Streptophyta</taxon>
        <taxon>Embryophyta</taxon>
        <taxon>Tracheophyta</taxon>
        <taxon>Spermatophyta</taxon>
        <taxon>Magnoliopsida</taxon>
        <taxon>eudicotyledons</taxon>
        <taxon>Gunneridae</taxon>
        <taxon>Pentapetalae</taxon>
        <taxon>asterids</taxon>
        <taxon>lamiids</taxon>
        <taxon>Lamiales</taxon>
        <taxon>Orobanchaceae</taxon>
        <taxon>Buchnereae</taxon>
        <taxon>Striga</taxon>
    </lineage>
</organism>
<dbReference type="InterPro" id="IPR058580">
    <property type="entry name" value="DUF2828"/>
</dbReference>
<feature type="domain" description="DUF7788" evidence="2">
    <location>
        <begin position="436"/>
        <end position="616"/>
    </location>
</feature>
<dbReference type="PIRSF" id="PIRSF015417">
    <property type="entry name" value="T31B5_30_vWA"/>
    <property type="match status" value="1"/>
</dbReference>
<proteinExistence type="predicted"/>
<dbReference type="PANTHER" id="PTHR31373:SF17">
    <property type="entry name" value="OS06G0652100 PROTEIN"/>
    <property type="match status" value="1"/>
</dbReference>
<dbReference type="Gene3D" id="3.40.50.410">
    <property type="entry name" value="von Willebrand factor, type A domain"/>
    <property type="match status" value="1"/>
</dbReference>
<dbReference type="Pfam" id="PF25043">
    <property type="entry name" value="DUF7788"/>
    <property type="match status" value="1"/>
</dbReference>
<evidence type="ECO:0000313" key="4">
    <source>
        <dbReference type="Proteomes" id="UP000325081"/>
    </source>
</evidence>
<protein>
    <submittedName>
        <fullName evidence="3">Uncharacterized protein</fullName>
    </submittedName>
</protein>
<dbReference type="InterPro" id="IPR036465">
    <property type="entry name" value="vWFA_dom_sf"/>
</dbReference>
<feature type="domain" description="DUF2828" evidence="1">
    <location>
        <begin position="53"/>
        <end position="434"/>
    </location>
</feature>
<dbReference type="Pfam" id="PF11443">
    <property type="entry name" value="DUF2828"/>
    <property type="match status" value="1"/>
</dbReference>
<name>A0A5A7PU62_STRAF</name>
<dbReference type="PANTHER" id="PTHR31373">
    <property type="entry name" value="OS06G0652100 PROTEIN"/>
    <property type="match status" value="1"/>
</dbReference>
<sequence>MAPSSPVSLVGPPEIHRATASSATGSRDPFVDLLVANFNGAAAVGKNPPMGLTENSSPTFLSTGNACLDFFFHVVPNTPPDSVAHRLNLAWEQDPLKALKLICNLRGVRGTGKSDREGGYTAALWLHENHPKTLARNIDSFANFGYSKDLLEILFRVLEGPDARDLEKAAYEVWKQKNEIMEMGTMKTELKKVYGRAFFGRRSVKSKRGDKPKSIISAKLSREEKRIARARRAIERFDLDPDFKRLHDSISDYFARCLRSDMEMLNSGRLNKISLAAKWCPSLDSSYDRITLLCETIAKKVFPIDEYAEYEGIEEAHYAYRVRDRLRKQVLVPLRKALELPEVYIGANDWGSLQYNRVASVAMKTYKRLFIKHDSERFKEYLNRVGKSEAKIAAGALLPHQIISALYCEDDDEVAVAELQWRRMVDDMAKIGKLRNCLAICDVSGSMAGEPILVSIALGILVSELSEEPWKGKVITFSEKPELHEVKGERLKEKTEFVRRMDWMMNTDFQKVFDLLLAVAVEGKLKPEDMIKRLFVFSDMEFDQASLNPWETDYQAIVRKFGEKGYGDCVPEIVFWNLRESRAMPVEAGQQGVALVSGFSKNLMKLFLEEGGIMNPVAVMDAAVSGKEYQKLVVVD</sequence>
<evidence type="ECO:0000313" key="3">
    <source>
        <dbReference type="EMBL" id="GER36166.1"/>
    </source>
</evidence>